<dbReference type="AlphaFoldDB" id="B4W3A9"/>
<evidence type="ECO:0000313" key="2">
    <source>
        <dbReference type="Proteomes" id="UP000003835"/>
    </source>
</evidence>
<gene>
    <name evidence="1" type="ORF">MC7420_3435</name>
</gene>
<dbReference type="Proteomes" id="UP000003835">
    <property type="component" value="Unassembled WGS sequence"/>
</dbReference>
<protein>
    <submittedName>
        <fullName evidence="1">Uncharacterized protein</fullName>
    </submittedName>
</protein>
<sequence>MEQISFLTPAVYQTSPDNRQVSKLFGIETLMSIMAKSL</sequence>
<proteinExistence type="predicted"/>
<reference evidence="1 2" key="1">
    <citation type="submission" date="2008-07" db="EMBL/GenBank/DDBJ databases">
        <authorList>
            <person name="Tandeau de Marsac N."/>
            <person name="Ferriera S."/>
            <person name="Johnson J."/>
            <person name="Kravitz S."/>
            <person name="Beeson K."/>
            <person name="Sutton G."/>
            <person name="Rogers Y.-H."/>
            <person name="Friedman R."/>
            <person name="Frazier M."/>
            <person name="Venter J.C."/>
        </authorList>
    </citation>
    <scope>NUCLEOTIDE SEQUENCE [LARGE SCALE GENOMIC DNA]</scope>
    <source>
        <strain evidence="1 2">PCC 7420</strain>
    </source>
</reference>
<evidence type="ECO:0000313" key="1">
    <source>
        <dbReference type="EMBL" id="EDX71320.1"/>
    </source>
</evidence>
<dbReference type="HOGENOM" id="CLU_3326805_0_0_3"/>
<accession>B4W3A9</accession>
<organism evidence="1 2">
    <name type="scientific">Coleofasciculus chthonoplastes PCC 7420</name>
    <dbReference type="NCBI Taxonomy" id="118168"/>
    <lineage>
        <taxon>Bacteria</taxon>
        <taxon>Bacillati</taxon>
        <taxon>Cyanobacteriota</taxon>
        <taxon>Cyanophyceae</taxon>
        <taxon>Coleofasciculales</taxon>
        <taxon>Coleofasciculaceae</taxon>
        <taxon>Coleofasciculus</taxon>
    </lineage>
</organism>
<dbReference type="EMBL" id="DS989874">
    <property type="protein sequence ID" value="EDX71320.1"/>
    <property type="molecule type" value="Genomic_DNA"/>
</dbReference>
<keyword evidence="2" id="KW-1185">Reference proteome</keyword>
<name>B4W3A9_9CYAN</name>